<name>A0ABP9RP17_9ACTN</name>
<evidence type="ECO:0000256" key="1">
    <source>
        <dbReference type="ARBA" id="ARBA00004651"/>
    </source>
</evidence>
<dbReference type="EMBL" id="BAABJQ010000003">
    <property type="protein sequence ID" value="GAA5181038.1"/>
    <property type="molecule type" value="Genomic_DNA"/>
</dbReference>
<keyword evidence="3 6" id="KW-1133">Transmembrane helix</keyword>
<reference evidence="9" key="1">
    <citation type="journal article" date="2019" name="Int. J. Syst. Evol. Microbiol.">
        <title>The Global Catalogue of Microorganisms (GCM) 10K type strain sequencing project: providing services to taxonomists for standard genome sequencing and annotation.</title>
        <authorList>
            <consortium name="The Broad Institute Genomics Platform"/>
            <consortium name="The Broad Institute Genome Sequencing Center for Infectious Disease"/>
            <person name="Wu L."/>
            <person name="Ma J."/>
        </authorList>
    </citation>
    <scope>NUCLEOTIDE SEQUENCE [LARGE SCALE GENOMIC DNA]</scope>
    <source>
        <strain evidence="9">JCM 18304</strain>
    </source>
</reference>
<feature type="transmembrane region" description="Helical" evidence="6">
    <location>
        <begin position="326"/>
        <end position="343"/>
    </location>
</feature>
<dbReference type="PROSITE" id="PS50850">
    <property type="entry name" value="MFS"/>
    <property type="match status" value="1"/>
</dbReference>
<dbReference type="PANTHER" id="PTHR23508">
    <property type="entry name" value="CARBOXYLIC ACID TRANSPORTER PROTEIN HOMOLOG"/>
    <property type="match status" value="1"/>
</dbReference>
<feature type="region of interest" description="Disordered" evidence="5">
    <location>
        <begin position="487"/>
        <end position="512"/>
    </location>
</feature>
<keyword evidence="4 6" id="KW-0472">Membrane</keyword>
<keyword evidence="2 6" id="KW-0812">Transmembrane</keyword>
<feature type="transmembrane region" description="Helical" evidence="6">
    <location>
        <begin position="451"/>
        <end position="471"/>
    </location>
</feature>
<dbReference type="Gene3D" id="1.20.1250.20">
    <property type="entry name" value="MFS general substrate transporter like domains"/>
    <property type="match status" value="1"/>
</dbReference>
<dbReference type="CDD" id="cd17316">
    <property type="entry name" value="MFS_SV2_like"/>
    <property type="match status" value="1"/>
</dbReference>
<feature type="transmembrane region" description="Helical" evidence="6">
    <location>
        <begin position="37"/>
        <end position="60"/>
    </location>
</feature>
<accession>A0ABP9RP17</accession>
<comment type="caution">
    <text evidence="8">The sequence shown here is derived from an EMBL/GenBank/DDBJ whole genome shotgun (WGS) entry which is preliminary data.</text>
</comment>
<keyword evidence="9" id="KW-1185">Reference proteome</keyword>
<evidence type="ECO:0000256" key="6">
    <source>
        <dbReference type="SAM" id="Phobius"/>
    </source>
</evidence>
<evidence type="ECO:0000256" key="5">
    <source>
        <dbReference type="SAM" id="MobiDB-lite"/>
    </source>
</evidence>
<sequence>MVDTANSDAANSDATANGEIVRTDVPARLDRLPWARWHWLIIIGLGTVWILDGLEVTIVGNLSGQLAKAGSGVHITASQVSGFGAASYVAGACVGALFFGWLTDRFGRKKLFMITLGVYLAATAATALSFSSWWFFLFRFLTGLGIGGEYAAINSAIDELIPARHRGRVDLAINGTFWLGAAIGAVVTIPVLNDFPVNVGWRLAFGLGVVLGLVILLVRRNVPESPRWLFIHGRGREAEELVGGIEQRIEQQTGERLEKPDRFISIRQRRSIGLWTIVRTLFARYPKRSILGLSLFIGQAFLYNAVTFGFAQILETFFKVPSGSTGWYYLMIAGGNLLGPLLLGPLFDTVGRRPMIAGSYLLSGLLLLGTAWLFHTGVLGALSLTLCWCVVLFFASAGASAAYLTVSEVFPMETRALAIAVFYAVGTAAGGITGPLLFAKLVGTGKVGDTVLAFTVGAILMILAGLVEAAIGVKAERRSLEDLATPLTAEPSDSGAPHQPGTRTDGSGLATV</sequence>
<feature type="transmembrane region" description="Helical" evidence="6">
    <location>
        <begin position="290"/>
        <end position="314"/>
    </location>
</feature>
<evidence type="ECO:0000256" key="3">
    <source>
        <dbReference type="ARBA" id="ARBA00022989"/>
    </source>
</evidence>
<proteinExistence type="predicted"/>
<feature type="transmembrane region" description="Helical" evidence="6">
    <location>
        <begin position="416"/>
        <end position="439"/>
    </location>
</feature>
<dbReference type="SUPFAM" id="SSF103473">
    <property type="entry name" value="MFS general substrate transporter"/>
    <property type="match status" value="1"/>
</dbReference>
<feature type="transmembrane region" description="Helical" evidence="6">
    <location>
        <begin position="111"/>
        <end position="130"/>
    </location>
</feature>
<gene>
    <name evidence="8" type="ORF">GCM10023322_14730</name>
</gene>
<dbReference type="Pfam" id="PF00083">
    <property type="entry name" value="Sugar_tr"/>
    <property type="match status" value="1"/>
</dbReference>
<dbReference type="RefSeq" id="WP_345627286.1">
    <property type="nucleotide sequence ID" value="NZ_BAABJQ010000003.1"/>
</dbReference>
<evidence type="ECO:0000256" key="4">
    <source>
        <dbReference type="ARBA" id="ARBA00023136"/>
    </source>
</evidence>
<feature type="transmembrane region" description="Helical" evidence="6">
    <location>
        <begin position="199"/>
        <end position="218"/>
    </location>
</feature>
<feature type="transmembrane region" description="Helical" evidence="6">
    <location>
        <begin position="169"/>
        <end position="193"/>
    </location>
</feature>
<dbReference type="PANTHER" id="PTHR23508:SF10">
    <property type="entry name" value="CARBOXYLIC ACID TRANSPORTER PROTEIN HOMOLOG"/>
    <property type="match status" value="1"/>
</dbReference>
<feature type="transmembrane region" description="Helical" evidence="6">
    <location>
        <begin position="355"/>
        <end position="375"/>
    </location>
</feature>
<organism evidence="8 9">
    <name type="scientific">Rugosimonospora acidiphila</name>
    <dbReference type="NCBI Taxonomy" id="556531"/>
    <lineage>
        <taxon>Bacteria</taxon>
        <taxon>Bacillati</taxon>
        <taxon>Actinomycetota</taxon>
        <taxon>Actinomycetes</taxon>
        <taxon>Micromonosporales</taxon>
        <taxon>Micromonosporaceae</taxon>
        <taxon>Rugosimonospora</taxon>
    </lineage>
</organism>
<dbReference type="InterPro" id="IPR036259">
    <property type="entry name" value="MFS_trans_sf"/>
</dbReference>
<feature type="transmembrane region" description="Helical" evidence="6">
    <location>
        <begin position="381"/>
        <end position="404"/>
    </location>
</feature>
<feature type="domain" description="Major facilitator superfamily (MFS) profile" evidence="7">
    <location>
        <begin position="41"/>
        <end position="476"/>
    </location>
</feature>
<dbReference type="InterPro" id="IPR020846">
    <property type="entry name" value="MFS_dom"/>
</dbReference>
<feature type="transmembrane region" description="Helical" evidence="6">
    <location>
        <begin position="136"/>
        <end position="157"/>
    </location>
</feature>
<dbReference type="InterPro" id="IPR005828">
    <property type="entry name" value="MFS_sugar_transport-like"/>
</dbReference>
<evidence type="ECO:0000313" key="8">
    <source>
        <dbReference type="EMBL" id="GAA5181038.1"/>
    </source>
</evidence>
<evidence type="ECO:0000256" key="2">
    <source>
        <dbReference type="ARBA" id="ARBA00022692"/>
    </source>
</evidence>
<evidence type="ECO:0000259" key="7">
    <source>
        <dbReference type="PROSITE" id="PS50850"/>
    </source>
</evidence>
<protein>
    <submittedName>
        <fullName evidence="8">MFS transporter</fullName>
    </submittedName>
</protein>
<dbReference type="Proteomes" id="UP001501570">
    <property type="component" value="Unassembled WGS sequence"/>
</dbReference>
<evidence type="ECO:0000313" key="9">
    <source>
        <dbReference type="Proteomes" id="UP001501570"/>
    </source>
</evidence>
<feature type="transmembrane region" description="Helical" evidence="6">
    <location>
        <begin position="80"/>
        <end position="99"/>
    </location>
</feature>
<comment type="subcellular location">
    <subcellularLocation>
        <location evidence="1">Cell membrane</location>
        <topology evidence="1">Multi-pass membrane protein</topology>
    </subcellularLocation>
</comment>